<dbReference type="OrthoDB" id="10053193at2759"/>
<protein>
    <submittedName>
        <fullName evidence="2">Uncharacterized protein</fullName>
    </submittedName>
</protein>
<reference evidence="2" key="1">
    <citation type="submission" date="2021-02" db="EMBL/GenBank/DDBJ databases">
        <authorList>
            <person name="Nowell W R."/>
        </authorList>
    </citation>
    <scope>NUCLEOTIDE SEQUENCE</scope>
</reference>
<dbReference type="AlphaFoldDB" id="A0A819XMV5"/>
<accession>A0A819XMV5</accession>
<dbReference type="Proteomes" id="UP000663882">
    <property type="component" value="Unassembled WGS sequence"/>
</dbReference>
<proteinExistence type="predicted"/>
<sequence>MFSTRKRISRLNKRLTHLRRRHSDLHAIIDIFKTPSKEIAVLLIELLNRHSLTITCITHFCQLLRLLKVPNAPPSFDSIESLTLSTYQSTTFPTQSIICPSCHQRSSNTKRCTNTHDCASKHSFICLPPINYTFAGEPQL</sequence>
<comment type="caution">
    <text evidence="2">The sequence shown here is derived from an EMBL/GenBank/DDBJ whole genome shotgun (WGS) entry which is preliminary data.</text>
</comment>
<dbReference type="Proteomes" id="UP000663823">
    <property type="component" value="Unassembled WGS sequence"/>
</dbReference>
<dbReference type="EMBL" id="CAJOAX010014465">
    <property type="protein sequence ID" value="CAF4144326.1"/>
    <property type="molecule type" value="Genomic_DNA"/>
</dbReference>
<name>A0A819XMV5_9BILA</name>
<evidence type="ECO:0000313" key="1">
    <source>
        <dbReference type="EMBL" id="CAF1480024.1"/>
    </source>
</evidence>
<dbReference type="EMBL" id="CAJNOO010008258">
    <property type="protein sequence ID" value="CAF1480024.1"/>
    <property type="molecule type" value="Genomic_DNA"/>
</dbReference>
<gene>
    <name evidence="2" type="ORF">OTI717_LOCUS35901</name>
    <name evidence="1" type="ORF">RFH988_LOCUS37943</name>
</gene>
<evidence type="ECO:0000313" key="3">
    <source>
        <dbReference type="Proteomes" id="UP000663823"/>
    </source>
</evidence>
<evidence type="ECO:0000313" key="2">
    <source>
        <dbReference type="EMBL" id="CAF4144326.1"/>
    </source>
</evidence>
<organism evidence="2 3">
    <name type="scientific">Rotaria sordida</name>
    <dbReference type="NCBI Taxonomy" id="392033"/>
    <lineage>
        <taxon>Eukaryota</taxon>
        <taxon>Metazoa</taxon>
        <taxon>Spiralia</taxon>
        <taxon>Gnathifera</taxon>
        <taxon>Rotifera</taxon>
        <taxon>Eurotatoria</taxon>
        <taxon>Bdelloidea</taxon>
        <taxon>Philodinida</taxon>
        <taxon>Philodinidae</taxon>
        <taxon>Rotaria</taxon>
    </lineage>
</organism>